<accession>A0ABY9RDE7</accession>
<keyword evidence="1" id="KW-0812">Transmembrane</keyword>
<feature type="transmembrane region" description="Helical" evidence="1">
    <location>
        <begin position="21"/>
        <end position="42"/>
    </location>
</feature>
<name>A0ABY9RDE7_9BURK</name>
<keyword evidence="1" id="KW-1133">Transmembrane helix</keyword>
<evidence type="ECO:0000256" key="1">
    <source>
        <dbReference type="SAM" id="Phobius"/>
    </source>
</evidence>
<reference evidence="2" key="1">
    <citation type="submission" date="2023-09" db="EMBL/GenBank/DDBJ databases">
        <title>Undibacterium sp. 20NA77.5 isolated from freshwater.</title>
        <authorList>
            <person name="Le V."/>
            <person name="Ko S.-R."/>
            <person name="Ahn C.-Y."/>
            <person name="Oh H.-M."/>
        </authorList>
    </citation>
    <scope>NUCLEOTIDE SEQUENCE</scope>
    <source>
        <strain evidence="2">20NA77.5</strain>
    </source>
</reference>
<gene>
    <name evidence="2" type="ORF">RF679_11475</name>
</gene>
<proteinExistence type="predicted"/>
<keyword evidence="3" id="KW-1185">Reference proteome</keyword>
<organism evidence="2 3">
    <name type="scientific">Undibacterium cyanobacteriorum</name>
    <dbReference type="NCBI Taxonomy" id="3073561"/>
    <lineage>
        <taxon>Bacteria</taxon>
        <taxon>Pseudomonadati</taxon>
        <taxon>Pseudomonadota</taxon>
        <taxon>Betaproteobacteria</taxon>
        <taxon>Burkholderiales</taxon>
        <taxon>Oxalobacteraceae</taxon>
        <taxon>Undibacterium</taxon>
    </lineage>
</organism>
<dbReference type="RefSeq" id="WP_309480767.1">
    <property type="nucleotide sequence ID" value="NZ_CP133720.1"/>
</dbReference>
<dbReference type="Pfam" id="PF06127">
    <property type="entry name" value="Mpo1-like"/>
    <property type="match status" value="1"/>
</dbReference>
<dbReference type="EMBL" id="CP133720">
    <property type="protein sequence ID" value="WMW79268.1"/>
    <property type="molecule type" value="Genomic_DNA"/>
</dbReference>
<protein>
    <submittedName>
        <fullName evidence="2">DUF962 domain-containing protein</fullName>
    </submittedName>
</protein>
<evidence type="ECO:0000313" key="2">
    <source>
        <dbReference type="EMBL" id="WMW79268.1"/>
    </source>
</evidence>
<dbReference type="Proteomes" id="UP001181355">
    <property type="component" value="Chromosome"/>
</dbReference>
<feature type="transmembrane region" description="Helical" evidence="1">
    <location>
        <begin position="48"/>
        <end position="67"/>
    </location>
</feature>
<sequence length="113" mass="13009">MFKLIQWQWREYQDFHANKSNLLIHIFAVPANLAAQISAAWAALHANWLILALSLVMVAASIAVQGIGHKKERNPSIPFSSPWNALSRLMVEQWINFPRYVLSGAWWRAWKQA</sequence>
<keyword evidence="1" id="KW-0472">Membrane</keyword>
<dbReference type="InterPro" id="IPR009305">
    <property type="entry name" value="Mpo1-like"/>
</dbReference>
<evidence type="ECO:0000313" key="3">
    <source>
        <dbReference type="Proteomes" id="UP001181355"/>
    </source>
</evidence>